<evidence type="ECO:0000256" key="1">
    <source>
        <dbReference type="SAM" id="Phobius"/>
    </source>
</evidence>
<reference evidence="2" key="1">
    <citation type="submission" date="2014-06" db="EMBL/GenBank/DDBJ databases">
        <title>Key roles for freshwater Actinobacteria revealed by deep metagenomic sequencing.</title>
        <authorList>
            <person name="Ghai R."/>
            <person name="Mizuno C.M."/>
            <person name="Picazo A."/>
            <person name="Camacho A."/>
            <person name="Rodriguez-Valera F."/>
        </authorList>
    </citation>
    <scope>NUCLEOTIDE SEQUENCE</scope>
</reference>
<feature type="transmembrane region" description="Helical" evidence="1">
    <location>
        <begin position="43"/>
        <end position="64"/>
    </location>
</feature>
<keyword evidence="1" id="KW-0472">Membrane</keyword>
<gene>
    <name evidence="2" type="ORF">GM51_0750</name>
</gene>
<feature type="transmembrane region" description="Helical" evidence="1">
    <location>
        <begin position="12"/>
        <end position="31"/>
    </location>
</feature>
<dbReference type="AlphaFoldDB" id="A0A094QE39"/>
<accession>A0A094QE39</accession>
<comment type="caution">
    <text evidence="2">The sequence shown here is derived from an EMBL/GenBank/DDBJ whole genome shotgun (WGS) entry which is preliminary data.</text>
</comment>
<name>A0A094QE39_9ZZZZ</name>
<feature type="transmembrane region" description="Helical" evidence="1">
    <location>
        <begin position="100"/>
        <end position="120"/>
    </location>
</feature>
<feature type="transmembrane region" description="Helical" evidence="1">
    <location>
        <begin position="71"/>
        <end position="94"/>
    </location>
</feature>
<proteinExistence type="predicted"/>
<sequence>MDTRRANFERGWILVSVAYGGLRAALVWKFLRKYGVNPYVFAGIEFTSAAIYGKSSATVVGAVIDGSWNRIWSWLPIALFAYFAPDAYVLLSAGRLPSDMLAILLTMVGVTLGLTGIGIAGQIRRAKRAHVVVE</sequence>
<protein>
    <submittedName>
        <fullName evidence="2">Uncharacterized protein</fullName>
    </submittedName>
</protein>
<keyword evidence="1" id="KW-1133">Transmembrane helix</keyword>
<keyword evidence="1" id="KW-0812">Transmembrane</keyword>
<organism evidence="2">
    <name type="scientific">freshwater metagenome</name>
    <dbReference type="NCBI Taxonomy" id="449393"/>
    <lineage>
        <taxon>unclassified sequences</taxon>
        <taxon>metagenomes</taxon>
        <taxon>ecological metagenomes</taxon>
    </lineage>
</organism>
<evidence type="ECO:0000313" key="2">
    <source>
        <dbReference type="EMBL" id="KGA21712.1"/>
    </source>
</evidence>
<dbReference type="EMBL" id="JNSL01000002">
    <property type="protein sequence ID" value="KGA21712.1"/>
    <property type="molecule type" value="Genomic_DNA"/>
</dbReference>